<dbReference type="RefSeq" id="WP_064304519.1">
    <property type="nucleotide sequence ID" value="NZ_LUCV01000049.1"/>
</dbReference>
<accession>A0A177S9L9</accession>
<gene>
    <name evidence="2" type="ORF">AYO28_02270</name>
</gene>
<dbReference type="Proteomes" id="UP000077752">
    <property type="component" value="Unassembled WGS sequence"/>
</dbReference>
<dbReference type="AlphaFoldDB" id="A0A177S9L9"/>
<dbReference type="EMBL" id="LUCV01000049">
    <property type="protein sequence ID" value="OAI84728.1"/>
    <property type="molecule type" value="Genomic_DNA"/>
</dbReference>
<sequence length="160" mass="16672">MKYSVLALPLALMMAAGTALAADPIEKQVTVTASIPTESFYVEPVGGNWMNEPQDMAWNSFQQTLQPIRKQLQVRSTTGPISAYLTNPATITSGADTIGLDVSVAGKSLTLTSAEVISKELAAPGAIVGFEVAAKAAGTGGYVPGNYLGVVNMMFETTAE</sequence>
<dbReference type="Pfam" id="PF04449">
    <property type="entry name" value="Fimbrial_CS1"/>
    <property type="match status" value="1"/>
</dbReference>
<comment type="caution">
    <text evidence="2">The sequence shown here is derived from an EMBL/GenBank/DDBJ whole genome shotgun (WGS) entry which is preliminary data.</text>
</comment>
<name>A0A177S9L9_PSEPU</name>
<evidence type="ECO:0000313" key="3">
    <source>
        <dbReference type="Proteomes" id="UP000077752"/>
    </source>
</evidence>
<feature type="chain" id="PRO_5008073373" evidence="1">
    <location>
        <begin position="22"/>
        <end position="160"/>
    </location>
</feature>
<dbReference type="GO" id="GO:0009289">
    <property type="term" value="C:pilus"/>
    <property type="evidence" value="ECO:0007669"/>
    <property type="project" value="InterPro"/>
</dbReference>
<evidence type="ECO:0000313" key="2">
    <source>
        <dbReference type="EMBL" id="OAI84728.1"/>
    </source>
</evidence>
<organism evidence="2 3">
    <name type="scientific">Pseudomonas putida</name>
    <name type="common">Arthrobacter siderocapsulatus</name>
    <dbReference type="NCBI Taxonomy" id="303"/>
    <lineage>
        <taxon>Bacteria</taxon>
        <taxon>Pseudomonadati</taxon>
        <taxon>Pseudomonadota</taxon>
        <taxon>Gammaproteobacteria</taxon>
        <taxon>Pseudomonadales</taxon>
        <taxon>Pseudomonadaceae</taxon>
        <taxon>Pseudomonas</taxon>
    </lineage>
</organism>
<proteinExistence type="predicted"/>
<dbReference type="InterPro" id="IPR007540">
    <property type="entry name" value="Fimbrial_CS1-type"/>
</dbReference>
<dbReference type="Gene3D" id="2.60.40.2040">
    <property type="entry name" value="CFA/I fimbrial subunit E, pilin domain"/>
    <property type="match status" value="1"/>
</dbReference>
<evidence type="ECO:0000256" key="1">
    <source>
        <dbReference type="SAM" id="SignalP"/>
    </source>
</evidence>
<feature type="signal peptide" evidence="1">
    <location>
        <begin position="1"/>
        <end position="21"/>
    </location>
</feature>
<protein>
    <submittedName>
        <fullName evidence="2">Adhesin</fullName>
    </submittedName>
</protein>
<reference evidence="2 3" key="1">
    <citation type="submission" date="2016-03" db="EMBL/GenBank/DDBJ databases">
        <title>Draft Genome Assembly of Pseudomonas putida strain CBF10-2.</title>
        <authorList>
            <person name="Iyer R.S."/>
            <person name="Damania A."/>
        </authorList>
    </citation>
    <scope>NUCLEOTIDE SEQUENCE [LARGE SCALE GENOMIC DNA]</scope>
    <source>
        <strain evidence="2 3">CBF10-2</strain>
    </source>
</reference>
<keyword evidence="1" id="KW-0732">Signal</keyword>